<feature type="domain" description="HTH luxR-type" evidence="4">
    <location>
        <begin position="172"/>
        <end position="237"/>
    </location>
</feature>
<evidence type="ECO:0000256" key="3">
    <source>
        <dbReference type="ARBA" id="ARBA00023163"/>
    </source>
</evidence>
<evidence type="ECO:0000259" key="4">
    <source>
        <dbReference type="PROSITE" id="PS50043"/>
    </source>
</evidence>
<dbReference type="PROSITE" id="PS00622">
    <property type="entry name" value="HTH_LUXR_1"/>
    <property type="match status" value="1"/>
</dbReference>
<dbReference type="EMBL" id="JBBKZT010000028">
    <property type="protein sequence ID" value="MEJ8851899.1"/>
    <property type="molecule type" value="Genomic_DNA"/>
</dbReference>
<dbReference type="InterPro" id="IPR036693">
    <property type="entry name" value="TF_LuxR_autoind-bd_dom_sf"/>
</dbReference>
<evidence type="ECO:0000313" key="5">
    <source>
        <dbReference type="EMBL" id="MEJ8851899.1"/>
    </source>
</evidence>
<reference evidence="5 6" key="1">
    <citation type="submission" date="2024-03" db="EMBL/GenBank/DDBJ databases">
        <title>Novel species of the genus Variovorax.</title>
        <authorList>
            <person name="Liu Q."/>
            <person name="Xin Y.-H."/>
        </authorList>
    </citation>
    <scope>NUCLEOTIDE SEQUENCE [LARGE SCALE GENOMIC DNA]</scope>
    <source>
        <strain evidence="5 6">KACC 18900</strain>
    </source>
</reference>
<comment type="caution">
    <text evidence="5">The sequence shown here is derived from an EMBL/GenBank/DDBJ whole genome shotgun (WGS) entry which is preliminary data.</text>
</comment>
<dbReference type="CDD" id="cd06170">
    <property type="entry name" value="LuxR_C_like"/>
    <property type="match status" value="1"/>
</dbReference>
<dbReference type="PROSITE" id="PS50043">
    <property type="entry name" value="HTH_LUXR_2"/>
    <property type="match status" value="1"/>
</dbReference>
<proteinExistence type="predicted"/>
<dbReference type="InterPro" id="IPR016032">
    <property type="entry name" value="Sig_transdc_resp-reg_C-effctor"/>
</dbReference>
<dbReference type="Pfam" id="PF03472">
    <property type="entry name" value="Autoind_bind"/>
    <property type="match status" value="1"/>
</dbReference>
<evidence type="ECO:0000313" key="6">
    <source>
        <dbReference type="Proteomes" id="UP001385892"/>
    </source>
</evidence>
<dbReference type="SUPFAM" id="SSF46894">
    <property type="entry name" value="C-terminal effector domain of the bipartite response regulators"/>
    <property type="match status" value="1"/>
</dbReference>
<dbReference type="SMART" id="SM00421">
    <property type="entry name" value="HTH_LUXR"/>
    <property type="match status" value="1"/>
</dbReference>
<dbReference type="SUPFAM" id="SSF75516">
    <property type="entry name" value="Pheromone-binding domain of LuxR-like quorum-sensing transcription factors"/>
    <property type="match status" value="1"/>
</dbReference>
<keyword evidence="6" id="KW-1185">Reference proteome</keyword>
<keyword evidence="2" id="KW-0238">DNA-binding</keyword>
<evidence type="ECO:0000256" key="2">
    <source>
        <dbReference type="ARBA" id="ARBA00023125"/>
    </source>
</evidence>
<dbReference type="Pfam" id="PF00196">
    <property type="entry name" value="GerE"/>
    <property type="match status" value="1"/>
</dbReference>
<evidence type="ECO:0000256" key="1">
    <source>
        <dbReference type="ARBA" id="ARBA00023015"/>
    </source>
</evidence>
<dbReference type="RefSeq" id="WP_340347708.1">
    <property type="nucleotide sequence ID" value="NZ_JBBKZT010000028.1"/>
</dbReference>
<organism evidence="5 6">
    <name type="scientific">Variovorax rhizosphaerae</name>
    <dbReference type="NCBI Taxonomy" id="1836200"/>
    <lineage>
        <taxon>Bacteria</taxon>
        <taxon>Pseudomonadati</taxon>
        <taxon>Pseudomonadota</taxon>
        <taxon>Betaproteobacteria</taxon>
        <taxon>Burkholderiales</taxon>
        <taxon>Comamonadaceae</taxon>
        <taxon>Variovorax</taxon>
    </lineage>
</organism>
<dbReference type="PANTHER" id="PTHR44688:SF25">
    <property type="entry name" value="HTH LUXR-TYPE DOMAIN-CONTAINING PROTEIN"/>
    <property type="match status" value="1"/>
</dbReference>
<dbReference type="Gene3D" id="1.10.10.10">
    <property type="entry name" value="Winged helix-like DNA-binding domain superfamily/Winged helix DNA-binding domain"/>
    <property type="match status" value="1"/>
</dbReference>
<dbReference type="PANTHER" id="PTHR44688">
    <property type="entry name" value="DNA-BINDING TRANSCRIPTIONAL ACTIVATOR DEVR_DOSR"/>
    <property type="match status" value="1"/>
</dbReference>
<dbReference type="InterPro" id="IPR000792">
    <property type="entry name" value="Tscrpt_reg_LuxR_C"/>
</dbReference>
<dbReference type="InterPro" id="IPR005143">
    <property type="entry name" value="TF_LuxR_autoind-bd_dom"/>
</dbReference>
<accession>A0ABU8WYC9</accession>
<keyword evidence="1" id="KW-0805">Transcription regulation</keyword>
<gene>
    <name evidence="5" type="ORF">WKW82_35090</name>
</gene>
<keyword evidence="3" id="KW-0804">Transcription</keyword>
<dbReference type="PRINTS" id="PR00038">
    <property type="entry name" value="HTHLUXR"/>
</dbReference>
<protein>
    <submittedName>
        <fullName evidence="5">Autoinducer binding domain-containing protein</fullName>
    </submittedName>
</protein>
<sequence>MPFPRPFQENLLTALDRAVSEEEVFQALLSAARQLGFEHCAYGLRLAVPISNPKVITLNNYPLAWQARYMEAGYLAIDPSVRHGQIDQSPILWDDALFASANELWSEAKDQGLRHGWAQSSLDGFGVGGMLTLSRSSEVLTAQELRDKDSQMRWLVQAAHISLSRLMKHKYAPQPEVPLTPREIEVLKWTADGKTASEIGDILSISVPTVNFHIKNVVHKMKAANKTAAVVQALISGLLH</sequence>
<dbReference type="Proteomes" id="UP001385892">
    <property type="component" value="Unassembled WGS sequence"/>
</dbReference>
<dbReference type="InterPro" id="IPR036388">
    <property type="entry name" value="WH-like_DNA-bd_sf"/>
</dbReference>
<dbReference type="Gene3D" id="3.30.450.80">
    <property type="entry name" value="Transcription factor LuxR-like, autoinducer-binding domain"/>
    <property type="match status" value="1"/>
</dbReference>
<name>A0ABU8WYC9_9BURK</name>